<dbReference type="EMBL" id="JAIWYP010000005">
    <property type="protein sequence ID" value="KAH3827732.1"/>
    <property type="molecule type" value="Genomic_DNA"/>
</dbReference>
<organism evidence="1 2">
    <name type="scientific">Dreissena polymorpha</name>
    <name type="common">Zebra mussel</name>
    <name type="synonym">Mytilus polymorpha</name>
    <dbReference type="NCBI Taxonomy" id="45954"/>
    <lineage>
        <taxon>Eukaryota</taxon>
        <taxon>Metazoa</taxon>
        <taxon>Spiralia</taxon>
        <taxon>Lophotrochozoa</taxon>
        <taxon>Mollusca</taxon>
        <taxon>Bivalvia</taxon>
        <taxon>Autobranchia</taxon>
        <taxon>Heteroconchia</taxon>
        <taxon>Euheterodonta</taxon>
        <taxon>Imparidentia</taxon>
        <taxon>Neoheterodontei</taxon>
        <taxon>Myida</taxon>
        <taxon>Dreissenoidea</taxon>
        <taxon>Dreissenidae</taxon>
        <taxon>Dreissena</taxon>
    </lineage>
</organism>
<sequence length="162" mass="18079">MSKPAIYLSYDRFSIWISGLTSRHDVSLETVNPLELAPEMALSSTSETRGVGAGSGWIGPKKLLALDPHSHRSRWEKRTNKRILRWWSREAEADGRSAKRLKTERTFNELEGFDFSFLTSLASALFIFFSSSLSDPITGFSYSATVAQPPGEESANLTSLFL</sequence>
<keyword evidence="2" id="KW-1185">Reference proteome</keyword>
<dbReference type="AlphaFoldDB" id="A0A9D4H9H6"/>
<accession>A0A9D4H9H6</accession>
<gene>
    <name evidence="1" type="ORF">DPMN_129673</name>
</gene>
<name>A0A9D4H9H6_DREPO</name>
<protein>
    <submittedName>
        <fullName evidence="1">Uncharacterized protein</fullName>
    </submittedName>
</protein>
<evidence type="ECO:0000313" key="2">
    <source>
        <dbReference type="Proteomes" id="UP000828390"/>
    </source>
</evidence>
<reference evidence="1" key="1">
    <citation type="journal article" date="2019" name="bioRxiv">
        <title>The Genome of the Zebra Mussel, Dreissena polymorpha: A Resource for Invasive Species Research.</title>
        <authorList>
            <person name="McCartney M.A."/>
            <person name="Auch B."/>
            <person name="Kono T."/>
            <person name="Mallez S."/>
            <person name="Zhang Y."/>
            <person name="Obille A."/>
            <person name="Becker A."/>
            <person name="Abrahante J.E."/>
            <person name="Garbe J."/>
            <person name="Badalamenti J.P."/>
            <person name="Herman A."/>
            <person name="Mangelson H."/>
            <person name="Liachko I."/>
            <person name="Sullivan S."/>
            <person name="Sone E.D."/>
            <person name="Koren S."/>
            <person name="Silverstein K.A.T."/>
            <person name="Beckman K.B."/>
            <person name="Gohl D.M."/>
        </authorList>
    </citation>
    <scope>NUCLEOTIDE SEQUENCE</scope>
    <source>
        <strain evidence="1">Duluth1</strain>
        <tissue evidence="1">Whole animal</tissue>
    </source>
</reference>
<reference evidence="1" key="2">
    <citation type="submission" date="2020-11" db="EMBL/GenBank/DDBJ databases">
        <authorList>
            <person name="McCartney M.A."/>
            <person name="Auch B."/>
            <person name="Kono T."/>
            <person name="Mallez S."/>
            <person name="Becker A."/>
            <person name="Gohl D.M."/>
            <person name="Silverstein K.A.T."/>
            <person name="Koren S."/>
            <person name="Bechman K.B."/>
            <person name="Herman A."/>
            <person name="Abrahante J.E."/>
            <person name="Garbe J."/>
        </authorList>
    </citation>
    <scope>NUCLEOTIDE SEQUENCE</scope>
    <source>
        <strain evidence="1">Duluth1</strain>
        <tissue evidence="1">Whole animal</tissue>
    </source>
</reference>
<comment type="caution">
    <text evidence="1">The sequence shown here is derived from an EMBL/GenBank/DDBJ whole genome shotgun (WGS) entry which is preliminary data.</text>
</comment>
<dbReference type="Proteomes" id="UP000828390">
    <property type="component" value="Unassembled WGS sequence"/>
</dbReference>
<proteinExistence type="predicted"/>
<evidence type="ECO:0000313" key="1">
    <source>
        <dbReference type="EMBL" id="KAH3827732.1"/>
    </source>
</evidence>